<evidence type="ECO:0008006" key="6">
    <source>
        <dbReference type="Google" id="ProtNLM"/>
    </source>
</evidence>
<keyword evidence="2" id="KW-1133">Transmembrane helix</keyword>
<sequence>MSVRRHAARLATVCVFLGGLVVLGGAPAHAAEDRVRVRSAGSFTAGRSAEGVTVEVRKRTDGCVRVRTALGLSLPGVRADQIAVQADVGDGWVPVAVSGDAGLVVTAPIAPAKDELCRGKGVKVRYRLAFAADAPGGRLIVTGEATTARGALLGRNAAESRVVGGRVAPSPSPSRSPSPSPSPTPSEDVTEESSAEASPTVALAADGPGNLTSAAEESSGGSPVMYFGIAMVAGGALLIGLLIHRSRKDRRQGGEKFDGPLPGNPGGTTYRSAGGPGTAPVRPGPGATPVPP</sequence>
<keyword evidence="3" id="KW-0732">Signal</keyword>
<feature type="signal peptide" evidence="3">
    <location>
        <begin position="1"/>
        <end position="30"/>
    </location>
</feature>
<reference evidence="4 5" key="1">
    <citation type="submission" date="2018-01" db="EMBL/GenBank/DDBJ databases">
        <title>Draft genome sequence of Jishengella sp. NA12.</title>
        <authorList>
            <person name="Sahin N."/>
            <person name="Ay H."/>
            <person name="Saygin H."/>
        </authorList>
    </citation>
    <scope>NUCLEOTIDE SEQUENCE [LARGE SCALE GENOMIC DNA]</scope>
    <source>
        <strain evidence="4 5">NA12</strain>
    </source>
</reference>
<feature type="chain" id="PRO_5015840094" description="Cell wall protein" evidence="3">
    <location>
        <begin position="31"/>
        <end position="292"/>
    </location>
</feature>
<keyword evidence="2" id="KW-0472">Membrane</keyword>
<keyword evidence="2" id="KW-0812">Transmembrane</keyword>
<keyword evidence="5" id="KW-1185">Reference proteome</keyword>
<feature type="compositionally biased region" description="Pro residues" evidence="1">
    <location>
        <begin position="170"/>
        <end position="184"/>
    </location>
</feature>
<proteinExistence type="predicted"/>
<feature type="transmembrane region" description="Helical" evidence="2">
    <location>
        <begin position="224"/>
        <end position="243"/>
    </location>
</feature>
<dbReference type="EMBL" id="POTY01000160">
    <property type="protein sequence ID" value="PZG14011.1"/>
    <property type="molecule type" value="Genomic_DNA"/>
</dbReference>
<evidence type="ECO:0000313" key="4">
    <source>
        <dbReference type="EMBL" id="PZG14011.1"/>
    </source>
</evidence>
<feature type="compositionally biased region" description="Pro residues" evidence="1">
    <location>
        <begin position="282"/>
        <end position="292"/>
    </location>
</feature>
<feature type="region of interest" description="Disordered" evidence="1">
    <location>
        <begin position="161"/>
        <end position="219"/>
    </location>
</feature>
<gene>
    <name evidence="4" type="ORF">C1I95_22550</name>
</gene>
<feature type="compositionally biased region" description="Polar residues" evidence="1">
    <location>
        <begin position="210"/>
        <end position="219"/>
    </location>
</feature>
<dbReference type="RefSeq" id="WP_111216370.1">
    <property type="nucleotide sequence ID" value="NZ_POTY01000160.1"/>
</dbReference>
<feature type="region of interest" description="Disordered" evidence="1">
    <location>
        <begin position="250"/>
        <end position="292"/>
    </location>
</feature>
<feature type="non-terminal residue" evidence="4">
    <location>
        <position position="292"/>
    </location>
</feature>
<evidence type="ECO:0000313" key="5">
    <source>
        <dbReference type="Proteomes" id="UP000248924"/>
    </source>
</evidence>
<accession>A0A2W2DUV7</accession>
<evidence type="ECO:0000256" key="2">
    <source>
        <dbReference type="SAM" id="Phobius"/>
    </source>
</evidence>
<dbReference type="OrthoDB" id="3406158at2"/>
<dbReference type="AlphaFoldDB" id="A0A2W2DUV7"/>
<evidence type="ECO:0000256" key="3">
    <source>
        <dbReference type="SAM" id="SignalP"/>
    </source>
</evidence>
<name>A0A2W2DUV7_9ACTN</name>
<protein>
    <recommendedName>
        <fullName evidence="6">Cell wall protein</fullName>
    </recommendedName>
</protein>
<comment type="caution">
    <text evidence="4">The sequence shown here is derived from an EMBL/GenBank/DDBJ whole genome shotgun (WGS) entry which is preliminary data.</text>
</comment>
<dbReference type="Proteomes" id="UP000248924">
    <property type="component" value="Unassembled WGS sequence"/>
</dbReference>
<evidence type="ECO:0000256" key="1">
    <source>
        <dbReference type="SAM" id="MobiDB-lite"/>
    </source>
</evidence>
<organism evidence="4 5">
    <name type="scientific">Micromonospora craterilacus</name>
    <dbReference type="NCBI Taxonomy" id="1655439"/>
    <lineage>
        <taxon>Bacteria</taxon>
        <taxon>Bacillati</taxon>
        <taxon>Actinomycetota</taxon>
        <taxon>Actinomycetes</taxon>
        <taxon>Micromonosporales</taxon>
        <taxon>Micromonosporaceae</taxon>
        <taxon>Micromonospora</taxon>
    </lineage>
</organism>